<keyword evidence="2" id="KW-0540">Nuclease</keyword>
<dbReference type="Proteomes" id="UP000319557">
    <property type="component" value="Chromosome"/>
</dbReference>
<dbReference type="KEGG" id="ruv:EC9_21420"/>
<accession>A0A517LZA7</accession>
<reference evidence="2 3" key="1">
    <citation type="submission" date="2019-02" db="EMBL/GenBank/DDBJ databases">
        <title>Deep-cultivation of Planctomycetes and their phenomic and genomic characterization uncovers novel biology.</title>
        <authorList>
            <person name="Wiegand S."/>
            <person name="Jogler M."/>
            <person name="Boedeker C."/>
            <person name="Pinto D."/>
            <person name="Vollmers J."/>
            <person name="Rivas-Marin E."/>
            <person name="Kohn T."/>
            <person name="Peeters S.H."/>
            <person name="Heuer A."/>
            <person name="Rast P."/>
            <person name="Oberbeckmann S."/>
            <person name="Bunk B."/>
            <person name="Jeske O."/>
            <person name="Meyerdierks A."/>
            <person name="Storesund J.E."/>
            <person name="Kallscheuer N."/>
            <person name="Luecker S."/>
            <person name="Lage O.M."/>
            <person name="Pohl T."/>
            <person name="Merkel B.J."/>
            <person name="Hornburger P."/>
            <person name="Mueller R.-W."/>
            <person name="Bruemmer F."/>
            <person name="Labrenz M."/>
            <person name="Spormann A.M."/>
            <person name="Op den Camp H."/>
            <person name="Overmann J."/>
            <person name="Amann R."/>
            <person name="Jetten M.S.M."/>
            <person name="Mascher T."/>
            <person name="Medema M.H."/>
            <person name="Devos D.P."/>
            <person name="Kaster A.-K."/>
            <person name="Ovreas L."/>
            <person name="Rohde M."/>
            <person name="Galperin M.Y."/>
            <person name="Jogler C."/>
        </authorList>
    </citation>
    <scope>NUCLEOTIDE SEQUENCE [LARGE SCALE GENOMIC DNA]</scope>
    <source>
        <strain evidence="2 3">EC9</strain>
    </source>
</reference>
<dbReference type="SUPFAM" id="SSF53098">
    <property type="entry name" value="Ribonuclease H-like"/>
    <property type="match status" value="1"/>
</dbReference>
<dbReference type="InterPro" id="IPR036397">
    <property type="entry name" value="RNaseH_sf"/>
</dbReference>
<evidence type="ECO:0000313" key="2">
    <source>
        <dbReference type="EMBL" id="QDS87958.1"/>
    </source>
</evidence>
<organism evidence="2 3">
    <name type="scientific">Rosistilla ulvae</name>
    <dbReference type="NCBI Taxonomy" id="1930277"/>
    <lineage>
        <taxon>Bacteria</taxon>
        <taxon>Pseudomonadati</taxon>
        <taxon>Planctomycetota</taxon>
        <taxon>Planctomycetia</taxon>
        <taxon>Pirellulales</taxon>
        <taxon>Pirellulaceae</taxon>
        <taxon>Rosistilla</taxon>
    </lineage>
</organism>
<dbReference type="InterPro" id="IPR012337">
    <property type="entry name" value="RNaseH-like_sf"/>
</dbReference>
<evidence type="ECO:0000313" key="3">
    <source>
        <dbReference type="Proteomes" id="UP000319557"/>
    </source>
</evidence>
<proteinExistence type="predicted"/>
<keyword evidence="3" id="KW-1185">Reference proteome</keyword>
<keyword evidence="2" id="KW-0269">Exonuclease</keyword>
<keyword evidence="2" id="KW-0378">Hydrolase</keyword>
<evidence type="ECO:0000259" key="1">
    <source>
        <dbReference type="Pfam" id="PF10108"/>
    </source>
</evidence>
<dbReference type="EMBL" id="CP036261">
    <property type="protein sequence ID" value="QDS87958.1"/>
    <property type="molecule type" value="Genomic_DNA"/>
</dbReference>
<sequence>MSAATDVRYLVFDVESVADGDLIARARYKSDTMQAGDAIEEFRSDLVNEGGKDFIPYTFQMPVAVVIAKVSADLELLDLVSLDEPLHRPHVITQHFWRGWQAYKQPTWVTFNGRGFDIPLMELAAFRHGIQLPEWFNMSARTYDQNRNRYNMKSHIDLHEMLTNFGSTWFRGGLNLAANLVGKPGKMVVAGNMVQGLYEQGELQTISDYCRCDVLDTYFVFLRFNVISGRIDVTREQELVAKAKQYIVERADDCQAYADYLEGWGEWENPWTAGT</sequence>
<dbReference type="InterPro" id="IPR019288">
    <property type="entry name" value="3'-5'_exonuclease_PolB-like"/>
</dbReference>
<dbReference type="CDD" id="cd05782">
    <property type="entry name" value="DNA_polB_like1_exo"/>
    <property type="match status" value="1"/>
</dbReference>
<dbReference type="Gene3D" id="3.30.420.10">
    <property type="entry name" value="Ribonuclease H-like superfamily/Ribonuclease H"/>
    <property type="match status" value="1"/>
</dbReference>
<dbReference type="OrthoDB" id="272484at2"/>
<protein>
    <submittedName>
        <fullName evidence="2">Putative 3'-5' exonuclease related to the exonuclease domain of PolB</fullName>
    </submittedName>
</protein>
<gene>
    <name evidence="2" type="ORF">EC9_21420</name>
</gene>
<name>A0A517LZA7_9BACT</name>
<feature type="domain" description="Predicted 3'-5' exonuclease PolB-like" evidence="1">
    <location>
        <begin position="52"/>
        <end position="264"/>
    </location>
</feature>
<dbReference type="GO" id="GO:0004527">
    <property type="term" value="F:exonuclease activity"/>
    <property type="evidence" value="ECO:0007669"/>
    <property type="project" value="UniProtKB-KW"/>
</dbReference>
<dbReference type="GO" id="GO:0003676">
    <property type="term" value="F:nucleic acid binding"/>
    <property type="evidence" value="ECO:0007669"/>
    <property type="project" value="InterPro"/>
</dbReference>
<dbReference type="RefSeq" id="WP_145344733.1">
    <property type="nucleotide sequence ID" value="NZ_CP036261.1"/>
</dbReference>
<dbReference type="AlphaFoldDB" id="A0A517LZA7"/>
<dbReference type="Pfam" id="PF10108">
    <property type="entry name" value="DNA_pol_B_exo2"/>
    <property type="match status" value="1"/>
</dbReference>